<evidence type="ECO:0000313" key="4">
    <source>
        <dbReference type="Proteomes" id="UP001491310"/>
    </source>
</evidence>
<reference evidence="3 4" key="1">
    <citation type="journal article" date="2024" name="Nat. Commun.">
        <title>Phylogenomics reveals the evolutionary origins of lichenization in chlorophyte algae.</title>
        <authorList>
            <person name="Puginier C."/>
            <person name="Libourel C."/>
            <person name="Otte J."/>
            <person name="Skaloud P."/>
            <person name="Haon M."/>
            <person name="Grisel S."/>
            <person name="Petersen M."/>
            <person name="Berrin J.G."/>
            <person name="Delaux P.M."/>
            <person name="Dal Grande F."/>
            <person name="Keller J."/>
        </authorList>
    </citation>
    <scope>NUCLEOTIDE SEQUENCE [LARGE SCALE GENOMIC DNA]</scope>
    <source>
        <strain evidence="3 4">SAG 216-7</strain>
    </source>
</reference>
<dbReference type="SUPFAM" id="SSF49373">
    <property type="entry name" value="Invasin/intimin cell-adhesion fragments"/>
    <property type="match status" value="1"/>
</dbReference>
<keyword evidence="4" id="KW-1185">Reference proteome</keyword>
<feature type="compositionally biased region" description="Low complexity" evidence="1">
    <location>
        <begin position="77"/>
        <end position="97"/>
    </location>
</feature>
<feature type="region of interest" description="Disordered" evidence="1">
    <location>
        <begin position="63"/>
        <end position="97"/>
    </location>
</feature>
<evidence type="ECO:0000256" key="1">
    <source>
        <dbReference type="SAM" id="MobiDB-lite"/>
    </source>
</evidence>
<dbReference type="SUPFAM" id="SSF50985">
    <property type="entry name" value="RCC1/BLIP-II"/>
    <property type="match status" value="1"/>
</dbReference>
<dbReference type="EMBL" id="JALJOT010000008">
    <property type="protein sequence ID" value="KAK9907966.1"/>
    <property type="molecule type" value="Genomic_DNA"/>
</dbReference>
<proteinExistence type="predicted"/>
<organism evidence="3 4">
    <name type="scientific">Coccomyxa subellipsoidea</name>
    <dbReference type="NCBI Taxonomy" id="248742"/>
    <lineage>
        <taxon>Eukaryota</taxon>
        <taxon>Viridiplantae</taxon>
        <taxon>Chlorophyta</taxon>
        <taxon>core chlorophytes</taxon>
        <taxon>Trebouxiophyceae</taxon>
        <taxon>Trebouxiophyceae incertae sedis</taxon>
        <taxon>Coccomyxaceae</taxon>
        <taxon>Coccomyxa</taxon>
    </lineage>
</organism>
<evidence type="ECO:0000259" key="2">
    <source>
        <dbReference type="Pfam" id="PF16640"/>
    </source>
</evidence>
<accession>A0ABR2YLR1</accession>
<name>A0ABR2YLR1_9CHLO</name>
<dbReference type="InterPro" id="IPR013783">
    <property type="entry name" value="Ig-like_fold"/>
</dbReference>
<dbReference type="Gene3D" id="2.130.10.30">
    <property type="entry name" value="Regulator of chromosome condensation 1/beta-lactamase-inhibitor protein II"/>
    <property type="match status" value="1"/>
</dbReference>
<evidence type="ECO:0000313" key="3">
    <source>
        <dbReference type="EMBL" id="KAK9907966.1"/>
    </source>
</evidence>
<dbReference type="InterPro" id="IPR009091">
    <property type="entry name" value="RCC1/BLIP-II"/>
</dbReference>
<feature type="domain" description="Bacterial Ig-like" evidence="2">
    <location>
        <begin position="105"/>
        <end position="201"/>
    </location>
</feature>
<dbReference type="Gene3D" id="2.60.40.10">
    <property type="entry name" value="Immunoglobulins"/>
    <property type="match status" value="1"/>
</dbReference>
<sequence>MTGYSRSSCFKTCAEFNSSDLGHVYAPAKAAVDGLLELGGDHVANVKKNIEAAANQLVDQLHKGKGKTASTPPPSDVPSTPTLQPSMTPPSSTTPAALLPSTLTLTATPARGVATETVTLLVTLRSGAPGMPPLAGKTISVDFGDGSRKRRQLLAATVTTDANGQATFTHAYLTAQTYNVTAHFAGNATFMNASASLSLVVGLESTTISLAVTPNFLKPLYNASHIVALQFGDATYAASLATAAQVVVRPCSAACSGYDHACAFRLNGTLECFGSNQYGAINVPAQNVGFTGVSFGGSDTTLICFGNAPGFAYPSQPETGIIAVSCGDCQTAALRLKDVQPLPGFGAPCLFQ</sequence>
<comment type="caution">
    <text evidence="3">The sequence shown here is derived from an EMBL/GenBank/DDBJ whole genome shotgun (WGS) entry which is preliminary data.</text>
</comment>
<protein>
    <recommendedName>
        <fullName evidence="2">Bacterial Ig-like domain-containing protein</fullName>
    </recommendedName>
</protein>
<dbReference type="InterPro" id="IPR008964">
    <property type="entry name" value="Invasin/intimin_cell_adhesion"/>
</dbReference>
<gene>
    <name evidence="3" type="ORF">WJX75_000753</name>
</gene>
<dbReference type="InterPro" id="IPR032109">
    <property type="entry name" value="Big_3_5"/>
</dbReference>
<dbReference type="Pfam" id="PF16640">
    <property type="entry name" value="Big_3_5"/>
    <property type="match status" value="1"/>
</dbReference>
<dbReference type="Proteomes" id="UP001491310">
    <property type="component" value="Unassembled WGS sequence"/>
</dbReference>